<evidence type="ECO:0000313" key="1">
    <source>
        <dbReference type="EMBL" id="PQO37283.1"/>
    </source>
</evidence>
<gene>
    <name evidence="1" type="ORF">C5Y83_04875</name>
</gene>
<sequence length="285" mass="30552">MSGAGDLSLGQLATLACTLEVCAPKPGNVHRSADFEDVTLQDFLASAIAIGPVFDQAATLSLGQLVLEGVQATAQVCHTNTNLGMLLLFAPLAKASVETDMQANVKLVIEESTSDDAKAIYEAIRLAQPGGLQNADQHDVAGQAPAHILNAMQLASERDFIARQYASGFSDLFDTVLPLLTEPTRTSLSLSHRIVHAHVSLMATFPDTLIARKNGEELAMQSSTIARRVLDAGQPFDEDYLQQLSNLDFWLRCNGHKRNPGTTADMIAAGLLVCLRQKSIVAPFV</sequence>
<evidence type="ECO:0000313" key="2">
    <source>
        <dbReference type="Proteomes" id="UP000238322"/>
    </source>
</evidence>
<dbReference type="RefSeq" id="WP_105328534.1">
    <property type="nucleotide sequence ID" value="NZ_PUHY01000005.1"/>
</dbReference>
<comment type="caution">
    <text evidence="1">The sequence shown here is derived from an EMBL/GenBank/DDBJ whole genome shotgun (WGS) entry which is preliminary data.</text>
</comment>
<dbReference type="OrthoDB" id="8525901at2"/>
<dbReference type="AlphaFoldDB" id="A0A2S8FYQ0"/>
<reference evidence="1 2" key="1">
    <citation type="submission" date="2018-02" db="EMBL/GenBank/DDBJ databases">
        <title>Comparative genomes isolates from brazilian mangrove.</title>
        <authorList>
            <person name="Araujo J.E."/>
            <person name="Taketani R.G."/>
            <person name="Silva M.C.P."/>
            <person name="Loureco M.V."/>
            <person name="Andreote F.D."/>
        </authorList>
    </citation>
    <scope>NUCLEOTIDE SEQUENCE [LARGE SCALE GENOMIC DNA]</scope>
    <source>
        <strain evidence="1 2">Hex-1 MGV</strain>
    </source>
</reference>
<proteinExistence type="predicted"/>
<dbReference type="GO" id="GO:0005524">
    <property type="term" value="F:ATP binding"/>
    <property type="evidence" value="ECO:0007669"/>
    <property type="project" value="InterPro"/>
</dbReference>
<dbReference type="PANTHER" id="PTHR42280">
    <property type="entry name" value="CITG FAMILY PROTEIN"/>
    <property type="match status" value="1"/>
</dbReference>
<dbReference type="Gene3D" id="1.10.4200.10">
    <property type="entry name" value="Triphosphoribosyl-dephospho-CoA protein"/>
    <property type="match status" value="1"/>
</dbReference>
<dbReference type="Pfam" id="PF01874">
    <property type="entry name" value="CitG"/>
    <property type="match status" value="1"/>
</dbReference>
<dbReference type="EMBL" id="PUHY01000005">
    <property type="protein sequence ID" value="PQO37283.1"/>
    <property type="molecule type" value="Genomic_DNA"/>
</dbReference>
<dbReference type="GO" id="GO:0046917">
    <property type="term" value="F:triphosphoribosyl-dephospho-CoA synthase activity"/>
    <property type="evidence" value="ECO:0007669"/>
    <property type="project" value="InterPro"/>
</dbReference>
<accession>A0A2S8FYQ0</accession>
<protein>
    <submittedName>
        <fullName evidence="1">Triphosphoribosyl-dephospho-CoA synthetase</fullName>
    </submittedName>
</protein>
<organism evidence="1 2">
    <name type="scientific">Blastopirellula marina</name>
    <dbReference type="NCBI Taxonomy" id="124"/>
    <lineage>
        <taxon>Bacteria</taxon>
        <taxon>Pseudomonadati</taxon>
        <taxon>Planctomycetota</taxon>
        <taxon>Planctomycetia</taxon>
        <taxon>Pirellulales</taxon>
        <taxon>Pirellulaceae</taxon>
        <taxon>Blastopirellula</taxon>
    </lineage>
</organism>
<name>A0A2S8FYQ0_9BACT</name>
<dbReference type="InterPro" id="IPR002736">
    <property type="entry name" value="CitG"/>
</dbReference>
<dbReference type="Proteomes" id="UP000238322">
    <property type="component" value="Unassembled WGS sequence"/>
</dbReference>
<dbReference type="PANTHER" id="PTHR42280:SF1">
    <property type="entry name" value="CITG FAMILY PROTEIN"/>
    <property type="match status" value="1"/>
</dbReference>